<reference evidence="2" key="1">
    <citation type="journal article" date="2011" name="Nature">
        <title>Genome sequence and analysis of the tuber crop potato.</title>
        <authorList>
            <consortium name="The Potato Genome Sequencing Consortium"/>
        </authorList>
    </citation>
    <scope>NUCLEOTIDE SEQUENCE [LARGE SCALE GENOMIC DNA]</scope>
    <source>
        <strain evidence="2">cv. DM1-3 516 R44</strain>
    </source>
</reference>
<dbReference type="InParanoid" id="M1D9A7"/>
<sequence length="183" mass="20699">MDSRYVAKELVRKEGGKGEKLGVPGALSDLGRQRQNFRGWVGALWMTRRPRAQTSEPLLGHSAWGGSPVPCPADHSATLVRIADQLGDSPLDVVHRRLAPAFSIVVLWAIGRHSTASRNISAMRRLDPFFQGATYWNRNRSETLRRLAKWTRRSSGLHFFRSFQPFYFFLRSSVHALLQPSNT</sequence>
<dbReference type="AlphaFoldDB" id="M1D9A7"/>
<dbReference type="EnsemblPlants" id="PGSC0003DMT400085341">
    <property type="protein sequence ID" value="PGSC0003DMT400085341"/>
    <property type="gene ID" value="PGSC0003DMG400034912"/>
</dbReference>
<proteinExistence type="predicted"/>
<evidence type="ECO:0000313" key="1">
    <source>
        <dbReference type="EnsemblPlants" id="PGSC0003DMT400085341"/>
    </source>
</evidence>
<dbReference type="PaxDb" id="4113-PGSC0003DMT400085341"/>
<evidence type="ECO:0000313" key="2">
    <source>
        <dbReference type="Proteomes" id="UP000011115"/>
    </source>
</evidence>
<dbReference type="Gramene" id="PGSC0003DMT400085341">
    <property type="protein sequence ID" value="PGSC0003DMT400085341"/>
    <property type="gene ID" value="PGSC0003DMG400034912"/>
</dbReference>
<name>M1D9A7_SOLTU</name>
<keyword evidence="2" id="KW-1185">Reference proteome</keyword>
<reference evidence="1" key="2">
    <citation type="submission" date="2015-06" db="UniProtKB">
        <authorList>
            <consortium name="EnsemblPlants"/>
        </authorList>
    </citation>
    <scope>IDENTIFICATION</scope>
    <source>
        <strain evidence="1">DM1-3 516 R44</strain>
    </source>
</reference>
<protein>
    <submittedName>
        <fullName evidence="1">Uncharacterized protein</fullName>
    </submittedName>
</protein>
<accession>M1D9A7</accession>
<dbReference type="HOGENOM" id="CLU_1477574_0_0_1"/>
<organism evidence="1 2">
    <name type="scientific">Solanum tuberosum</name>
    <name type="common">Potato</name>
    <dbReference type="NCBI Taxonomy" id="4113"/>
    <lineage>
        <taxon>Eukaryota</taxon>
        <taxon>Viridiplantae</taxon>
        <taxon>Streptophyta</taxon>
        <taxon>Embryophyta</taxon>
        <taxon>Tracheophyta</taxon>
        <taxon>Spermatophyta</taxon>
        <taxon>Magnoliopsida</taxon>
        <taxon>eudicotyledons</taxon>
        <taxon>Gunneridae</taxon>
        <taxon>Pentapetalae</taxon>
        <taxon>asterids</taxon>
        <taxon>lamiids</taxon>
        <taxon>Solanales</taxon>
        <taxon>Solanaceae</taxon>
        <taxon>Solanoideae</taxon>
        <taxon>Solaneae</taxon>
        <taxon>Solanum</taxon>
    </lineage>
</organism>
<dbReference type="Proteomes" id="UP000011115">
    <property type="component" value="Unassembled WGS sequence"/>
</dbReference>